<dbReference type="InterPro" id="IPR023578">
    <property type="entry name" value="Ras_GEF_dom_sf"/>
</dbReference>
<dbReference type="InterPro" id="IPR001452">
    <property type="entry name" value="SH3_domain"/>
</dbReference>
<keyword evidence="1 4" id="KW-0728">SH3 domain</keyword>
<dbReference type="SUPFAM" id="SSF48366">
    <property type="entry name" value="Ras GEF"/>
    <property type="match status" value="1"/>
</dbReference>
<dbReference type="GO" id="GO:0005886">
    <property type="term" value="C:plasma membrane"/>
    <property type="evidence" value="ECO:0007669"/>
    <property type="project" value="TreeGrafter"/>
</dbReference>
<dbReference type="PROSITE" id="PS50009">
    <property type="entry name" value="RASGEF_CAT"/>
    <property type="match status" value="1"/>
</dbReference>
<dbReference type="InterPro" id="IPR036028">
    <property type="entry name" value="SH3-like_dom_sf"/>
</dbReference>
<proteinExistence type="predicted"/>
<dbReference type="PANTHER" id="PTHR23113:SF354">
    <property type="entry name" value="BUD SITE SELECTION PROTEIN 5"/>
    <property type="match status" value="1"/>
</dbReference>
<dbReference type="GO" id="GO:0005085">
    <property type="term" value="F:guanyl-nucleotide exchange factor activity"/>
    <property type="evidence" value="ECO:0007669"/>
    <property type="project" value="UniProtKB-KW"/>
</dbReference>
<feature type="region of interest" description="Disordered" evidence="5">
    <location>
        <begin position="323"/>
        <end position="356"/>
    </location>
</feature>
<dbReference type="Gene3D" id="1.20.870.10">
    <property type="entry name" value="Son of sevenless (SoS) protein Chain: S domain 1"/>
    <property type="match status" value="1"/>
</dbReference>
<dbReference type="CDD" id="cd06224">
    <property type="entry name" value="REM"/>
    <property type="match status" value="1"/>
</dbReference>
<dbReference type="Pfam" id="PF00617">
    <property type="entry name" value="RasGEF"/>
    <property type="match status" value="1"/>
</dbReference>
<dbReference type="PROSITE" id="PS50002">
    <property type="entry name" value="SH3"/>
    <property type="match status" value="1"/>
</dbReference>
<dbReference type="Gene3D" id="2.30.30.40">
    <property type="entry name" value="SH3 Domains"/>
    <property type="match status" value="1"/>
</dbReference>
<dbReference type="InterPro" id="IPR036964">
    <property type="entry name" value="RASGEF_cat_dom_sf"/>
</dbReference>
<protein>
    <submittedName>
        <fullName evidence="9">Ras guanine-nucleotide exchange protein</fullName>
    </submittedName>
</protein>
<name>A0A167UZZ8_9EURO</name>
<feature type="domain" description="SH3" evidence="6">
    <location>
        <begin position="87"/>
        <end position="153"/>
    </location>
</feature>
<feature type="compositionally biased region" description="Basic residues" evidence="5">
    <location>
        <begin position="45"/>
        <end position="58"/>
    </location>
</feature>
<evidence type="ECO:0000256" key="1">
    <source>
        <dbReference type="ARBA" id="ARBA00022443"/>
    </source>
</evidence>
<keyword evidence="2 3" id="KW-0344">Guanine-nucleotide releasing factor</keyword>
<dbReference type="Gene3D" id="1.10.840.10">
    <property type="entry name" value="Ras guanine-nucleotide exchange factors catalytic domain"/>
    <property type="match status" value="1"/>
</dbReference>
<dbReference type="SMART" id="SM00326">
    <property type="entry name" value="SH3"/>
    <property type="match status" value="1"/>
</dbReference>
<evidence type="ECO:0000256" key="2">
    <source>
        <dbReference type="ARBA" id="ARBA00022658"/>
    </source>
</evidence>
<dbReference type="GO" id="GO:0007265">
    <property type="term" value="P:Ras protein signal transduction"/>
    <property type="evidence" value="ECO:0007669"/>
    <property type="project" value="TreeGrafter"/>
</dbReference>
<evidence type="ECO:0000256" key="5">
    <source>
        <dbReference type="SAM" id="MobiDB-lite"/>
    </source>
</evidence>
<evidence type="ECO:0000259" key="7">
    <source>
        <dbReference type="PROSITE" id="PS50009"/>
    </source>
</evidence>
<feature type="region of interest" description="Disordered" evidence="5">
    <location>
        <begin position="32"/>
        <end position="77"/>
    </location>
</feature>
<comment type="caution">
    <text evidence="9">The sequence shown here is derived from an EMBL/GenBank/DDBJ whole genome shotgun (WGS) entry which is preliminary data.</text>
</comment>
<dbReference type="InterPro" id="IPR001895">
    <property type="entry name" value="RASGEF_cat_dom"/>
</dbReference>
<dbReference type="OrthoDB" id="546434at2759"/>
<feature type="region of interest" description="Disordered" evidence="5">
    <location>
        <begin position="543"/>
        <end position="609"/>
    </location>
</feature>
<dbReference type="VEuPathDB" id="FungiDB:AAP_06180"/>
<feature type="region of interest" description="Disordered" evidence="5">
    <location>
        <begin position="671"/>
        <end position="690"/>
    </location>
</feature>
<evidence type="ECO:0000256" key="4">
    <source>
        <dbReference type="PROSITE-ProRule" id="PRU00192"/>
    </source>
</evidence>
<gene>
    <name evidence="9" type="ORF">AAP_06180</name>
</gene>
<dbReference type="Pfam" id="PF00618">
    <property type="entry name" value="RasGEF_N"/>
    <property type="match status" value="1"/>
</dbReference>
<dbReference type="InterPro" id="IPR000651">
    <property type="entry name" value="Ras-like_Gua-exchang_fac_N"/>
</dbReference>
<feature type="domain" description="N-terminal Ras-GEF" evidence="8">
    <location>
        <begin position="709"/>
        <end position="829"/>
    </location>
</feature>
<evidence type="ECO:0000256" key="3">
    <source>
        <dbReference type="PROSITE-ProRule" id="PRU00168"/>
    </source>
</evidence>
<dbReference type="SUPFAM" id="SSF50044">
    <property type="entry name" value="SH3-domain"/>
    <property type="match status" value="1"/>
</dbReference>
<dbReference type="InterPro" id="IPR008937">
    <property type="entry name" value="Ras-like_GEF"/>
</dbReference>
<sequence>MSYFTKPSIPLPPPLNFTQGSSFSQHRYNHQYQHHHQLQNQSQNHHPHHRHLDRHNQRRLGISPPLSPKSSSEDMAYRRPSYNDDRVFHNYIRAFYHFQPNSDISSTTVTLPLEQGDIILVHSVHTNGWADGTLLDTGARGWLPTNYCEVYDQAFMSPLLKALTDFWDVMRAGSHMGLGQFRNQEYMRGLIAGVRYLLEKSDCLTRESQVVQQHDGVRRHRKALLADLSSLVKQAKRLQDVANGLAAVDSVEDLFDQMLYKAFRVVTRGVKFLDIWNEEVRAPMDFEQQLSMHSHFHNGPLTPPEESPIYPMPKLESYRSTGSFSSQAETVPRSSRGSVSTACSVQDPLSNMSSARGSVSHRMSYSSHHLTGAPRNPNLASERLTRAYDGFLGVLGSCIGLHMQSRDSPELIPTTQQAVKSSQILLATIQKIWDQDMHRSRVLEIAIEILNDRLAELVSAARDAFHPLRQGENASEGEAEYVYIPAKGGRVVQAVTDCVKGAGECVAKARYVLDRVGDFEIEPDQISEGINFSLDVNQDRDTDISSVDVTETDFEENENEAETRSVNEIQSSESAETITPASHLNSREAEAAPPAPVQPQEPQVPDNHSINETVRACKKSASREAMIYHVSNDSDSSMSLQTREAEITTRRRNDSTRSSIRSVFKAPLDLNKPLPPTIKPGSSSGESAHVDDDGEEILEKTFAHELMWKDGQVVGATLRALVEKLTAHEATPDAVFVSTIYLTFRSFSTPVTFTEEMMSRYDYISETPSIASPVRLRVYNFFKGWLETHWRDECDQPALPIIKDFAQNKLKLHLPSAGDRLLELCEKVAVMHSPVVPRMTSTIGRANNSFSSFSSPDTPLPSPSISRSQTSLLKQFKTNGAILSVLDFDPLEIARQLTLKCSTVFCSILPEELLNTEWMKKTSTLAVNVRAMSTLATDITHLVADTILSLEEPKKRAAVIKQWIKIAAKCLELNNYDTLMAIVCALNSSNISRLKRTWELLSSRTKDSFDKLHRIVDVSRNYSTLRRRLQNHVPPCLPFVGMYLTDLTFVDHGNQNTRCLRTENGSMDVINFDKYVKTARIISDFQRFQIPYKLIEVPELQAWIQENLLRVRDLGDQNFTHNWRRSISLEPRQTPNAAQEQQHYHILSSTEIKEKLEIFSRGQIGRKKSIPSADAER</sequence>
<accession>A0A167UZZ8</accession>
<feature type="compositionally biased region" description="Polar residues" evidence="5">
    <location>
        <begin position="564"/>
        <end position="584"/>
    </location>
</feature>
<dbReference type="EMBL" id="AZGZ01000046">
    <property type="protein sequence ID" value="KZZ86841.1"/>
    <property type="molecule type" value="Genomic_DNA"/>
</dbReference>
<feature type="compositionally biased region" description="Acidic residues" evidence="5">
    <location>
        <begin position="550"/>
        <end position="560"/>
    </location>
</feature>
<evidence type="ECO:0000259" key="6">
    <source>
        <dbReference type="PROSITE" id="PS50002"/>
    </source>
</evidence>
<dbReference type="AlphaFoldDB" id="A0A167UZZ8"/>
<feature type="domain" description="Ras-GEF" evidence="7">
    <location>
        <begin position="889"/>
        <end position="1132"/>
    </location>
</feature>
<dbReference type="PANTHER" id="PTHR23113">
    <property type="entry name" value="GUANINE NUCLEOTIDE EXCHANGE FACTOR"/>
    <property type="match status" value="1"/>
</dbReference>
<evidence type="ECO:0000313" key="9">
    <source>
        <dbReference type="EMBL" id="KZZ86841.1"/>
    </source>
</evidence>
<dbReference type="PROSITE" id="PS50212">
    <property type="entry name" value="RASGEF_NTER"/>
    <property type="match status" value="1"/>
</dbReference>
<dbReference type="SMART" id="SM00147">
    <property type="entry name" value="RasGEF"/>
    <property type="match status" value="1"/>
</dbReference>
<dbReference type="CDD" id="cd00155">
    <property type="entry name" value="RasGEF"/>
    <property type="match status" value="1"/>
</dbReference>
<dbReference type="Proteomes" id="UP000242877">
    <property type="component" value="Unassembled WGS sequence"/>
</dbReference>
<organism evidence="9 10">
    <name type="scientific">Ascosphaera apis ARSEF 7405</name>
    <dbReference type="NCBI Taxonomy" id="392613"/>
    <lineage>
        <taxon>Eukaryota</taxon>
        <taxon>Fungi</taxon>
        <taxon>Dikarya</taxon>
        <taxon>Ascomycota</taxon>
        <taxon>Pezizomycotina</taxon>
        <taxon>Eurotiomycetes</taxon>
        <taxon>Eurotiomycetidae</taxon>
        <taxon>Onygenales</taxon>
        <taxon>Ascosphaeraceae</taxon>
        <taxon>Ascosphaera</taxon>
    </lineage>
</organism>
<keyword evidence="10" id="KW-1185">Reference proteome</keyword>
<evidence type="ECO:0000313" key="10">
    <source>
        <dbReference type="Proteomes" id="UP000242877"/>
    </source>
</evidence>
<dbReference type="SMART" id="SM00229">
    <property type="entry name" value="RasGEFN"/>
    <property type="match status" value="1"/>
</dbReference>
<reference evidence="9 10" key="1">
    <citation type="journal article" date="2016" name="Genome Biol. Evol.">
        <title>Divergent and convergent evolution of fungal pathogenicity.</title>
        <authorList>
            <person name="Shang Y."/>
            <person name="Xiao G."/>
            <person name="Zheng P."/>
            <person name="Cen K."/>
            <person name="Zhan S."/>
            <person name="Wang C."/>
        </authorList>
    </citation>
    <scope>NUCLEOTIDE SEQUENCE [LARGE SCALE GENOMIC DNA]</scope>
    <source>
        <strain evidence="9 10">ARSEF 7405</strain>
    </source>
</reference>
<evidence type="ECO:0000259" key="8">
    <source>
        <dbReference type="PROSITE" id="PS50212"/>
    </source>
</evidence>